<dbReference type="Proteomes" id="UP000886520">
    <property type="component" value="Chromosome 15"/>
</dbReference>
<evidence type="ECO:0000259" key="8">
    <source>
        <dbReference type="Pfam" id="PF23262"/>
    </source>
</evidence>
<evidence type="ECO:0000256" key="5">
    <source>
        <dbReference type="SAM" id="MobiDB-lite"/>
    </source>
</evidence>
<dbReference type="CDD" id="cd17354">
    <property type="entry name" value="MFS_Mch1p_like"/>
    <property type="match status" value="1"/>
</dbReference>
<feature type="transmembrane region" description="Helical" evidence="6">
    <location>
        <begin position="415"/>
        <end position="433"/>
    </location>
</feature>
<evidence type="ECO:0000256" key="2">
    <source>
        <dbReference type="ARBA" id="ARBA00022692"/>
    </source>
</evidence>
<evidence type="ECO:0000259" key="7">
    <source>
        <dbReference type="Pfam" id="PF06813"/>
    </source>
</evidence>
<dbReference type="Pfam" id="PF23262">
    <property type="entry name" value="NFD4_C"/>
    <property type="match status" value="1"/>
</dbReference>
<evidence type="ECO:0000256" key="1">
    <source>
        <dbReference type="ARBA" id="ARBA00004141"/>
    </source>
</evidence>
<feature type="transmembrane region" description="Helical" evidence="6">
    <location>
        <begin position="180"/>
        <end position="203"/>
    </location>
</feature>
<keyword evidence="10" id="KW-1185">Reference proteome</keyword>
<keyword evidence="2 6" id="KW-0812">Transmembrane</keyword>
<reference evidence="9" key="1">
    <citation type="submission" date="2021-01" db="EMBL/GenBank/DDBJ databases">
        <title>Adiantum capillus-veneris genome.</title>
        <authorList>
            <person name="Fang Y."/>
            <person name="Liao Q."/>
        </authorList>
    </citation>
    <scope>NUCLEOTIDE SEQUENCE</scope>
    <source>
        <strain evidence="9">H3</strain>
        <tissue evidence="9">Leaf</tissue>
    </source>
</reference>
<comment type="caution">
    <text evidence="9">The sequence shown here is derived from an EMBL/GenBank/DDBJ whole genome shotgun (WGS) entry which is preliminary data.</text>
</comment>
<feature type="transmembrane region" description="Helical" evidence="6">
    <location>
        <begin position="21"/>
        <end position="43"/>
    </location>
</feature>
<feature type="transmembrane region" description="Helical" evidence="6">
    <location>
        <begin position="379"/>
        <end position="403"/>
    </location>
</feature>
<dbReference type="GO" id="GO:0016020">
    <property type="term" value="C:membrane"/>
    <property type="evidence" value="ECO:0007669"/>
    <property type="project" value="UniProtKB-SubCell"/>
</dbReference>
<evidence type="ECO:0008006" key="11">
    <source>
        <dbReference type="Google" id="ProtNLM"/>
    </source>
</evidence>
<dbReference type="EMBL" id="JABFUD020000015">
    <property type="protein sequence ID" value="KAI5069868.1"/>
    <property type="molecule type" value="Genomic_DNA"/>
</dbReference>
<dbReference type="PANTHER" id="PTHR21576:SF84">
    <property type="entry name" value="FAMILY PROTEIN, PUTATIVE, EXPRESSED-RELATED"/>
    <property type="match status" value="1"/>
</dbReference>
<feature type="transmembrane region" description="Helical" evidence="6">
    <location>
        <begin position="215"/>
        <end position="234"/>
    </location>
</feature>
<feature type="transmembrane region" description="Helical" evidence="6">
    <location>
        <begin position="583"/>
        <end position="604"/>
    </location>
</feature>
<proteinExistence type="predicted"/>
<comment type="subcellular location">
    <subcellularLocation>
        <location evidence="1">Membrane</location>
        <topology evidence="1">Multi-pass membrane protein</topology>
    </subcellularLocation>
</comment>
<organism evidence="9 10">
    <name type="scientific">Adiantum capillus-veneris</name>
    <name type="common">Maidenhair fern</name>
    <dbReference type="NCBI Taxonomy" id="13818"/>
    <lineage>
        <taxon>Eukaryota</taxon>
        <taxon>Viridiplantae</taxon>
        <taxon>Streptophyta</taxon>
        <taxon>Embryophyta</taxon>
        <taxon>Tracheophyta</taxon>
        <taxon>Polypodiopsida</taxon>
        <taxon>Polypodiidae</taxon>
        <taxon>Polypodiales</taxon>
        <taxon>Pteridineae</taxon>
        <taxon>Pteridaceae</taxon>
        <taxon>Vittarioideae</taxon>
        <taxon>Adiantum</taxon>
    </lineage>
</organism>
<keyword evidence="3 6" id="KW-1133">Transmembrane helix</keyword>
<keyword evidence="4 6" id="KW-0472">Membrane</keyword>
<protein>
    <recommendedName>
        <fullName evidence="11">Nodulin-like domain-containing protein</fullName>
    </recommendedName>
</protein>
<evidence type="ECO:0000256" key="3">
    <source>
        <dbReference type="ARBA" id="ARBA00022989"/>
    </source>
</evidence>
<dbReference type="InterPro" id="IPR010658">
    <property type="entry name" value="Nodulin-like"/>
</dbReference>
<feature type="transmembrane region" description="Helical" evidence="6">
    <location>
        <begin position="479"/>
        <end position="501"/>
    </location>
</feature>
<dbReference type="AlphaFoldDB" id="A0A9D4UL08"/>
<dbReference type="PANTHER" id="PTHR21576">
    <property type="entry name" value="UNCHARACTERIZED NODULIN-LIKE PROTEIN"/>
    <property type="match status" value="1"/>
</dbReference>
<sequence>MEKRVRHASFHGFLRLIRGRWMMAVVSLYILFCSGATYIFGIYSGAIKSSLGYDQQIINTISFYKDLGANVGIISGLMNEVLPSWTVLAVGGGMNLLGYLMVWLAVTNRIARPPLWQMNVFIFIGANSQTFANTGVLINFVKSFPHGRGEVLGILKGCVGLSGAIFTQLYHAIYGENTTGVILLIGWLPTLVTLMFMIFIRPMAPVEDKQEKRNFYYLLYLALLLAAFLTLAIVLENLLSLSSAAYQVLGAITLLLVISNIAAGVQAERGLVAQLKQRDKPGTALSELSTTPREQKGEEKPSTECTLAVDHVINDKRKPMVGVELGKSSCSPSETLDSAASVDVLKNEKLSTKPKFITKLMLFYKAWPKRGEDFSIPHALLSLDIWILFFAVTCGVGTTLTAIDNMGQIGESLGYSKVGISTFVSLISIWNFLGRVISGFGSELLLRRYNIPRPLVLTVVLAFSCVSHILIAFPSKGTLYIASVIVGLCFGAQWPIMFAVISELFGLKHYATLYNVAAIASPVGSYFLNVKVAGYLYDRETHRQYMRMALLNTIHVDTMAPAPAPAMVRGGSAACMGPECFRLTFVIMTIVCGCGSLVSLWLVLRTRKFYSQDIYAKFRIVQTEGNEAQDK</sequence>
<feature type="compositionally biased region" description="Basic and acidic residues" evidence="5">
    <location>
        <begin position="293"/>
        <end position="302"/>
    </location>
</feature>
<dbReference type="Gene3D" id="1.20.1250.20">
    <property type="entry name" value="MFS general substrate transporter like domains"/>
    <property type="match status" value="1"/>
</dbReference>
<feature type="domain" description="Nodulin-like" evidence="7">
    <location>
        <begin position="20"/>
        <end position="261"/>
    </location>
</feature>
<dbReference type="InterPro" id="IPR036259">
    <property type="entry name" value="MFS_trans_sf"/>
</dbReference>
<feature type="domain" description="NFD4 C-terminal" evidence="8">
    <location>
        <begin position="380"/>
        <end position="548"/>
    </location>
</feature>
<evidence type="ECO:0000256" key="4">
    <source>
        <dbReference type="ARBA" id="ARBA00023136"/>
    </source>
</evidence>
<dbReference type="InterPro" id="IPR056555">
    <property type="entry name" value="NFD4_C"/>
</dbReference>
<evidence type="ECO:0000256" key="6">
    <source>
        <dbReference type="SAM" id="Phobius"/>
    </source>
</evidence>
<accession>A0A9D4UL08</accession>
<evidence type="ECO:0000313" key="9">
    <source>
        <dbReference type="EMBL" id="KAI5069868.1"/>
    </source>
</evidence>
<feature type="transmembrane region" description="Helical" evidence="6">
    <location>
        <begin position="454"/>
        <end position="473"/>
    </location>
</feature>
<dbReference type="Pfam" id="PF06813">
    <property type="entry name" value="Nodulin-like"/>
    <property type="match status" value="1"/>
</dbReference>
<evidence type="ECO:0000313" key="10">
    <source>
        <dbReference type="Proteomes" id="UP000886520"/>
    </source>
</evidence>
<name>A0A9D4UL08_ADICA</name>
<dbReference type="SUPFAM" id="SSF103473">
    <property type="entry name" value="MFS general substrate transporter"/>
    <property type="match status" value="1"/>
</dbReference>
<dbReference type="OrthoDB" id="410267at2759"/>
<feature type="transmembrane region" description="Helical" evidence="6">
    <location>
        <begin position="246"/>
        <end position="267"/>
    </location>
</feature>
<gene>
    <name evidence="9" type="ORF">GOP47_0016169</name>
</gene>
<feature type="transmembrane region" description="Helical" evidence="6">
    <location>
        <begin position="513"/>
        <end position="537"/>
    </location>
</feature>
<feature type="region of interest" description="Disordered" evidence="5">
    <location>
        <begin position="283"/>
        <end position="303"/>
    </location>
</feature>
<feature type="transmembrane region" description="Helical" evidence="6">
    <location>
        <begin position="85"/>
        <end position="106"/>
    </location>
</feature>